<comment type="cofactor">
    <cofactor evidence="1">
        <name>Mn(2+)</name>
        <dbReference type="ChEBI" id="CHEBI:29035"/>
    </cofactor>
</comment>
<gene>
    <name evidence="8" type="ORF">N781_10210</name>
</gene>
<feature type="domain" description="Nudix hydrolase" evidence="7">
    <location>
        <begin position="22"/>
        <end position="158"/>
    </location>
</feature>
<dbReference type="InterPro" id="IPR015797">
    <property type="entry name" value="NUDIX_hydrolase-like_dom_sf"/>
</dbReference>
<dbReference type="EMBL" id="AVPE01000002">
    <property type="protein sequence ID" value="KGX93417.1"/>
    <property type="molecule type" value="Genomic_DNA"/>
</dbReference>
<dbReference type="OrthoDB" id="9802805at2"/>
<protein>
    <submittedName>
        <fullName evidence="8">NUDIX hydrolase</fullName>
    </submittedName>
</protein>
<dbReference type="STRING" id="1385510.GCA_000425205_00952"/>
<keyword evidence="3" id="KW-0479">Metal-binding</keyword>
<evidence type="ECO:0000259" key="7">
    <source>
        <dbReference type="PROSITE" id="PS51462"/>
    </source>
</evidence>
<dbReference type="PANTHER" id="PTHR12992:SF11">
    <property type="entry name" value="MITOCHONDRIAL COENZYME A DIPHOSPHATASE NUDT8"/>
    <property type="match status" value="1"/>
</dbReference>
<comment type="caution">
    <text evidence="8">The sequence shown here is derived from an EMBL/GenBank/DDBJ whole genome shotgun (WGS) entry which is preliminary data.</text>
</comment>
<dbReference type="PROSITE" id="PS51462">
    <property type="entry name" value="NUDIX"/>
    <property type="match status" value="1"/>
</dbReference>
<keyword evidence="5" id="KW-0460">Magnesium</keyword>
<evidence type="ECO:0000256" key="4">
    <source>
        <dbReference type="ARBA" id="ARBA00022801"/>
    </source>
</evidence>
<dbReference type="eggNOG" id="COG0494">
    <property type="taxonomic scope" value="Bacteria"/>
</dbReference>
<dbReference type="GO" id="GO:0046872">
    <property type="term" value="F:metal ion binding"/>
    <property type="evidence" value="ECO:0007669"/>
    <property type="project" value="UniProtKB-KW"/>
</dbReference>
<dbReference type="Pfam" id="PF00293">
    <property type="entry name" value="NUDIX"/>
    <property type="match status" value="1"/>
</dbReference>
<reference evidence="8 9" key="1">
    <citation type="submission" date="2013-08" db="EMBL/GenBank/DDBJ databases">
        <authorList>
            <person name="Huang J."/>
            <person name="Wang G."/>
        </authorList>
    </citation>
    <scope>NUCLEOTIDE SEQUENCE [LARGE SCALE GENOMIC DNA]</scope>
    <source>
        <strain evidence="8 9">JSM 076056</strain>
    </source>
</reference>
<dbReference type="InterPro" id="IPR000086">
    <property type="entry name" value="NUDIX_hydrolase_dom"/>
</dbReference>
<dbReference type="Gene3D" id="3.90.79.10">
    <property type="entry name" value="Nucleoside Triphosphate Pyrophosphohydrolase"/>
    <property type="match status" value="1"/>
</dbReference>
<sequence length="205" mass="23885">MKKQTIQDTLKQHTPTIIGDDALRTYSLLLPLVEREDGLHLLFEVRSYHMRRQPGEICFPGGKYDPEDQGTKETAIREAVEELGIKPGDVRDVYELGYMVSPFGMKVEAYIGLLTCEEEELLPNPDEVAEVFTVPLDYFLDNNPVKHYVNLEVTPEASFPFHLIENGDQYSWPRRKYPEFFYEYDGRVIWGLTARVLYDFIRTIR</sequence>
<evidence type="ECO:0000313" key="9">
    <source>
        <dbReference type="Proteomes" id="UP000030528"/>
    </source>
</evidence>
<accession>A0A0A5IC51</accession>
<proteinExistence type="predicted"/>
<comment type="cofactor">
    <cofactor evidence="2">
        <name>Mg(2+)</name>
        <dbReference type="ChEBI" id="CHEBI:18420"/>
    </cofactor>
</comment>
<keyword evidence="6" id="KW-0464">Manganese</keyword>
<evidence type="ECO:0000313" key="8">
    <source>
        <dbReference type="EMBL" id="KGX93417.1"/>
    </source>
</evidence>
<dbReference type="AlphaFoldDB" id="A0A0A5IC51"/>
<dbReference type="PANTHER" id="PTHR12992">
    <property type="entry name" value="NUDIX HYDROLASE"/>
    <property type="match status" value="1"/>
</dbReference>
<dbReference type="GO" id="GO:0010945">
    <property type="term" value="F:coenzyme A diphosphatase activity"/>
    <property type="evidence" value="ECO:0007669"/>
    <property type="project" value="InterPro"/>
</dbReference>
<dbReference type="SUPFAM" id="SSF55811">
    <property type="entry name" value="Nudix"/>
    <property type="match status" value="1"/>
</dbReference>
<dbReference type="Proteomes" id="UP000030528">
    <property type="component" value="Unassembled WGS sequence"/>
</dbReference>
<evidence type="ECO:0000256" key="3">
    <source>
        <dbReference type="ARBA" id="ARBA00022723"/>
    </source>
</evidence>
<organism evidence="8 9">
    <name type="scientific">Pontibacillus halophilus JSM 076056 = DSM 19796</name>
    <dbReference type="NCBI Taxonomy" id="1385510"/>
    <lineage>
        <taxon>Bacteria</taxon>
        <taxon>Bacillati</taxon>
        <taxon>Bacillota</taxon>
        <taxon>Bacilli</taxon>
        <taxon>Bacillales</taxon>
        <taxon>Bacillaceae</taxon>
        <taxon>Pontibacillus</taxon>
    </lineage>
</organism>
<dbReference type="CDD" id="cd03426">
    <property type="entry name" value="NUDIX_CoAse_Nudt7"/>
    <property type="match status" value="1"/>
</dbReference>
<evidence type="ECO:0000256" key="6">
    <source>
        <dbReference type="ARBA" id="ARBA00023211"/>
    </source>
</evidence>
<keyword evidence="9" id="KW-1185">Reference proteome</keyword>
<dbReference type="RefSeq" id="WP_026801984.1">
    <property type="nucleotide sequence ID" value="NZ_AVPE01000002.1"/>
</dbReference>
<dbReference type="InterPro" id="IPR045121">
    <property type="entry name" value="CoAse"/>
</dbReference>
<evidence type="ECO:0000256" key="2">
    <source>
        <dbReference type="ARBA" id="ARBA00001946"/>
    </source>
</evidence>
<evidence type="ECO:0000256" key="1">
    <source>
        <dbReference type="ARBA" id="ARBA00001936"/>
    </source>
</evidence>
<keyword evidence="4 8" id="KW-0378">Hydrolase</keyword>
<name>A0A0A5IC51_9BACI</name>
<evidence type="ECO:0000256" key="5">
    <source>
        <dbReference type="ARBA" id="ARBA00022842"/>
    </source>
</evidence>